<keyword evidence="12" id="KW-1185">Reference proteome</keyword>
<dbReference type="AlphaFoldDB" id="A0AAN8KXA9"/>
<feature type="region of interest" description="Disordered" evidence="8">
    <location>
        <begin position="721"/>
        <end position="773"/>
    </location>
</feature>
<dbReference type="PROSITE" id="PS51294">
    <property type="entry name" value="HTH_MYB"/>
    <property type="match status" value="3"/>
</dbReference>
<dbReference type="InterPro" id="IPR017930">
    <property type="entry name" value="Myb_dom"/>
</dbReference>
<feature type="compositionally biased region" description="Polar residues" evidence="8">
    <location>
        <begin position="526"/>
        <end position="538"/>
    </location>
</feature>
<dbReference type="GO" id="GO:0005634">
    <property type="term" value="C:nucleus"/>
    <property type="evidence" value="ECO:0007669"/>
    <property type="project" value="UniProtKB-SubCell"/>
</dbReference>
<dbReference type="SMART" id="SM00717">
    <property type="entry name" value="SANT"/>
    <property type="match status" value="3"/>
</dbReference>
<evidence type="ECO:0000256" key="2">
    <source>
        <dbReference type="ARBA" id="ARBA00022737"/>
    </source>
</evidence>
<proteinExistence type="predicted"/>
<comment type="subcellular location">
    <subcellularLocation>
        <location evidence="1">Nucleus</location>
    </subcellularLocation>
</comment>
<evidence type="ECO:0000256" key="6">
    <source>
        <dbReference type="ARBA" id="ARBA00023163"/>
    </source>
</evidence>
<dbReference type="InterPro" id="IPR012642">
    <property type="entry name" value="Tscrpt_reg_Wos2-domain"/>
</dbReference>
<dbReference type="InterPro" id="IPR001005">
    <property type="entry name" value="SANT/Myb"/>
</dbReference>
<keyword evidence="2" id="KW-0677">Repeat</keyword>
<feature type="region of interest" description="Disordered" evidence="8">
    <location>
        <begin position="1"/>
        <end position="30"/>
    </location>
</feature>
<comment type="caution">
    <text evidence="11">The sequence shown here is derived from an EMBL/GenBank/DDBJ whole genome shotgun (WGS) entry which is preliminary data.</text>
</comment>
<keyword evidence="5" id="KW-0010">Activator</keyword>
<keyword evidence="4" id="KW-0238">DNA-binding</keyword>
<reference evidence="11 12" key="1">
    <citation type="submission" date="2021-04" db="EMBL/GenBank/DDBJ databases">
        <authorList>
            <person name="De Guttry C."/>
            <person name="Zahm M."/>
            <person name="Klopp C."/>
            <person name="Cabau C."/>
            <person name="Louis A."/>
            <person name="Berthelot C."/>
            <person name="Parey E."/>
            <person name="Roest Crollius H."/>
            <person name="Montfort J."/>
            <person name="Robinson-Rechavi M."/>
            <person name="Bucao C."/>
            <person name="Bouchez O."/>
            <person name="Gislard M."/>
            <person name="Lluch J."/>
            <person name="Milhes M."/>
            <person name="Lampietro C."/>
            <person name="Lopez Roques C."/>
            <person name="Donnadieu C."/>
            <person name="Braasch I."/>
            <person name="Desvignes T."/>
            <person name="Postlethwait J."/>
            <person name="Bobe J."/>
            <person name="Wedekind C."/>
            <person name="Guiguen Y."/>
        </authorList>
    </citation>
    <scope>NUCLEOTIDE SEQUENCE [LARGE SCALE GENOMIC DNA]</scope>
    <source>
        <strain evidence="11">Cs_M1</strain>
        <tissue evidence="11">Blood</tissue>
    </source>
</reference>
<feature type="region of interest" description="Disordered" evidence="8">
    <location>
        <begin position="310"/>
        <end position="375"/>
    </location>
</feature>
<feature type="compositionally biased region" description="Basic residues" evidence="8">
    <location>
        <begin position="743"/>
        <end position="755"/>
    </location>
</feature>
<dbReference type="Proteomes" id="UP001356427">
    <property type="component" value="Unassembled WGS sequence"/>
</dbReference>
<protein>
    <recommendedName>
        <fullName evidence="13">Myb-related protein A-like</fullName>
    </recommendedName>
</protein>
<evidence type="ECO:0000256" key="1">
    <source>
        <dbReference type="ARBA" id="ARBA00004123"/>
    </source>
</evidence>
<feature type="domain" description="HTH myb-type" evidence="10">
    <location>
        <begin position="29"/>
        <end position="80"/>
    </location>
</feature>
<dbReference type="FunFam" id="1.10.10.60:FF:000016">
    <property type="entry name" value="Transcriptional activator Myb isoform A"/>
    <property type="match status" value="1"/>
</dbReference>
<evidence type="ECO:0000313" key="12">
    <source>
        <dbReference type="Proteomes" id="UP001356427"/>
    </source>
</evidence>
<dbReference type="EMBL" id="JAGTTL010000028">
    <property type="protein sequence ID" value="KAK6299653.1"/>
    <property type="molecule type" value="Genomic_DNA"/>
</dbReference>
<dbReference type="PANTHER" id="PTHR45614:SF9">
    <property type="entry name" value="MYB-RELATED PROTEIN A"/>
    <property type="match status" value="1"/>
</dbReference>
<gene>
    <name evidence="11" type="ORF">J4Q44_G00296860</name>
</gene>
<organism evidence="11 12">
    <name type="scientific">Coregonus suidteri</name>
    <dbReference type="NCBI Taxonomy" id="861788"/>
    <lineage>
        <taxon>Eukaryota</taxon>
        <taxon>Metazoa</taxon>
        <taxon>Chordata</taxon>
        <taxon>Craniata</taxon>
        <taxon>Vertebrata</taxon>
        <taxon>Euteleostomi</taxon>
        <taxon>Actinopterygii</taxon>
        <taxon>Neopterygii</taxon>
        <taxon>Teleostei</taxon>
        <taxon>Protacanthopterygii</taxon>
        <taxon>Salmoniformes</taxon>
        <taxon>Salmonidae</taxon>
        <taxon>Coregoninae</taxon>
        <taxon>Coregonus</taxon>
    </lineage>
</organism>
<feature type="compositionally biased region" description="Basic and acidic residues" evidence="8">
    <location>
        <begin position="15"/>
        <end position="30"/>
    </location>
</feature>
<dbReference type="GO" id="GO:0000981">
    <property type="term" value="F:DNA-binding transcription factor activity, RNA polymerase II-specific"/>
    <property type="evidence" value="ECO:0007669"/>
    <property type="project" value="TreeGrafter"/>
</dbReference>
<evidence type="ECO:0000313" key="11">
    <source>
        <dbReference type="EMBL" id="KAK6299653.1"/>
    </source>
</evidence>
<feature type="region of interest" description="Disordered" evidence="8">
    <location>
        <begin position="445"/>
        <end position="538"/>
    </location>
</feature>
<feature type="domain" description="HTH myb-type" evidence="10">
    <location>
        <begin position="137"/>
        <end position="187"/>
    </location>
</feature>
<evidence type="ECO:0008006" key="13">
    <source>
        <dbReference type="Google" id="ProtNLM"/>
    </source>
</evidence>
<evidence type="ECO:0000256" key="5">
    <source>
        <dbReference type="ARBA" id="ARBA00023159"/>
    </source>
</evidence>
<dbReference type="FunFam" id="1.10.10.60:FF:000042">
    <property type="entry name" value="Transcriptional activator Myb isoform A"/>
    <property type="match status" value="1"/>
</dbReference>
<evidence type="ECO:0000256" key="3">
    <source>
        <dbReference type="ARBA" id="ARBA00023015"/>
    </source>
</evidence>
<keyword evidence="7" id="KW-0539">Nucleus</keyword>
<evidence type="ECO:0000256" key="8">
    <source>
        <dbReference type="SAM" id="MobiDB-lite"/>
    </source>
</evidence>
<feature type="compositionally biased region" description="Polar residues" evidence="8">
    <location>
        <begin position="445"/>
        <end position="455"/>
    </location>
</feature>
<dbReference type="Pfam" id="PF09316">
    <property type="entry name" value="Cmyb_C"/>
    <property type="match status" value="1"/>
</dbReference>
<feature type="domain" description="Myb-like" evidence="9">
    <location>
        <begin position="34"/>
        <end position="80"/>
    </location>
</feature>
<dbReference type="CDD" id="cd00167">
    <property type="entry name" value="SANT"/>
    <property type="match status" value="3"/>
</dbReference>
<dbReference type="SUPFAM" id="SSF46689">
    <property type="entry name" value="Homeodomain-like"/>
    <property type="match status" value="2"/>
</dbReference>
<feature type="domain" description="HTH myb-type" evidence="10">
    <location>
        <begin position="81"/>
        <end position="136"/>
    </location>
</feature>
<dbReference type="FunFam" id="1.10.10.60:FF:000010">
    <property type="entry name" value="Transcriptional activator Myb isoform A"/>
    <property type="match status" value="1"/>
</dbReference>
<sequence length="812" mass="91492">MANIKSHSESEDEDPHSTDPEGKDKSKDKKILCKVKWSRDEDERLKKSVEQHGADSWKLVANNFPGRTDGQCQHRWQKVLNPELVKGPWTKEEDQKVIDLVHKYGPKRWSVIAKHLQGRIGKQCRERWHNHLNPEVKKSSWTQEEDSIIYQAHKRLGNRWAEISKLLPGRTDNSIKNHWNSTMRRKVEHEGYLQEGCRGFGSEHGGLKRRHHRPCVPQPDTPHGRHSPLGMAGPTQLGVYLYSPLCGQLMDSLPDSSSYLSPSCHDDPDKEQRIKELELLLMSAETEVRRQAQCRGPCSVEHYSSWADSVSDDTMTTSSSSLEDQAEGGWRLAEEGRGPPVELAEGGWRGAEEGRGPPVELADGGWRGQEEDRGPPVELAEGGWRLAEEGQHQVQHYVSPSKFLAVEASSVLSTLQTIPEFAETMELIDSDPMAWSEAASFDMSEATTPPKQTYGNYVPQERTTEGMRYTVDPPNDISTKHSAPLGQRKVHTPNNVPRPGLPSLGRRKRRERGDQSPDRSCPSFLDSPSINSPKNTPTKALPFSLSQFFNTSGGEHLSLDNPALTSTPVCGQKYLLNTPFQKETTPKHQKENVGFRTPKIHKSIMVPTPRTPTPFKNALAAQEKMHGPLKMVPQPLAFLEEDIREVLKQEIGSDIFSREPQPDFRTWKHDVDGPARKVRKSLVLDSWGKDCLNVQLYQDQLNNALVPEETMLTSSLLMTPLPERDREEQPCPPSSGREGSNGPRRRLPSPRKRKNPPSVRMSHHNSPGQVNNQWEAVVYGKTEDQRIMTEQARQYLSSTYPSSGCTSRALVL</sequence>
<feature type="domain" description="Myb-like" evidence="9">
    <location>
        <begin position="81"/>
        <end position="132"/>
    </location>
</feature>
<dbReference type="InterPro" id="IPR015395">
    <property type="entry name" value="C-myb_C"/>
</dbReference>
<keyword evidence="6" id="KW-0804">Transcription</keyword>
<dbReference type="GO" id="GO:0000978">
    <property type="term" value="F:RNA polymerase II cis-regulatory region sequence-specific DNA binding"/>
    <property type="evidence" value="ECO:0007669"/>
    <property type="project" value="TreeGrafter"/>
</dbReference>
<dbReference type="PROSITE" id="PS50090">
    <property type="entry name" value="MYB_LIKE"/>
    <property type="match status" value="3"/>
</dbReference>
<evidence type="ECO:0000256" key="7">
    <source>
        <dbReference type="ARBA" id="ARBA00023242"/>
    </source>
</evidence>
<dbReference type="Gene3D" id="1.10.10.60">
    <property type="entry name" value="Homeodomain-like"/>
    <property type="match status" value="3"/>
</dbReference>
<dbReference type="Pfam" id="PF07988">
    <property type="entry name" value="LMSTEN"/>
    <property type="match status" value="1"/>
</dbReference>
<evidence type="ECO:0000256" key="4">
    <source>
        <dbReference type="ARBA" id="ARBA00023125"/>
    </source>
</evidence>
<dbReference type="InterPro" id="IPR050560">
    <property type="entry name" value="MYB_TF"/>
</dbReference>
<feature type="compositionally biased region" description="Low complexity" evidence="8">
    <location>
        <begin position="310"/>
        <end position="321"/>
    </location>
</feature>
<accession>A0AAN8KXA9</accession>
<evidence type="ECO:0000259" key="10">
    <source>
        <dbReference type="PROSITE" id="PS51294"/>
    </source>
</evidence>
<keyword evidence="3" id="KW-0805">Transcription regulation</keyword>
<name>A0AAN8KXA9_9TELE</name>
<dbReference type="InterPro" id="IPR009057">
    <property type="entry name" value="Homeodomain-like_sf"/>
</dbReference>
<feature type="compositionally biased region" description="Polar residues" evidence="8">
    <location>
        <begin position="764"/>
        <end position="773"/>
    </location>
</feature>
<feature type="domain" description="Myb-like" evidence="9">
    <location>
        <begin position="133"/>
        <end position="183"/>
    </location>
</feature>
<evidence type="ECO:0000259" key="9">
    <source>
        <dbReference type="PROSITE" id="PS50090"/>
    </source>
</evidence>
<dbReference type="PANTHER" id="PTHR45614">
    <property type="entry name" value="MYB PROTEIN-RELATED"/>
    <property type="match status" value="1"/>
</dbReference>
<dbReference type="Pfam" id="PF00249">
    <property type="entry name" value="Myb_DNA-binding"/>
    <property type="match status" value="3"/>
</dbReference>